<dbReference type="EC" id="5.3.1.15" evidence="8"/>
<proteinExistence type="inferred from homology"/>
<comment type="catalytic activity">
    <reaction evidence="6">
        <text>D-lyxose = D-xylulose</text>
        <dbReference type="Rhea" id="RHEA:14201"/>
        <dbReference type="ChEBI" id="CHEBI:16789"/>
        <dbReference type="ChEBI" id="CHEBI:17140"/>
        <dbReference type="EC" id="5.3.1.15"/>
    </reaction>
</comment>
<name>A0ABU1NNN4_9BACL</name>
<evidence type="ECO:0000313" key="9">
    <source>
        <dbReference type="EMBL" id="MDR6549091.1"/>
    </source>
</evidence>
<evidence type="ECO:0000256" key="4">
    <source>
        <dbReference type="ARBA" id="ARBA00023235"/>
    </source>
</evidence>
<keyword evidence="5" id="KW-0119">Carbohydrate metabolism</keyword>
<dbReference type="Proteomes" id="UP001267290">
    <property type="component" value="Unassembled WGS sequence"/>
</dbReference>
<dbReference type="EMBL" id="JAVDSB010000001">
    <property type="protein sequence ID" value="MDR6549091.1"/>
    <property type="molecule type" value="Genomic_DNA"/>
</dbReference>
<dbReference type="SUPFAM" id="SSF51182">
    <property type="entry name" value="RmlC-like cupins"/>
    <property type="match status" value="1"/>
</dbReference>
<evidence type="ECO:0000313" key="10">
    <source>
        <dbReference type="Proteomes" id="UP001267290"/>
    </source>
</evidence>
<dbReference type="InterPro" id="IPR010864">
    <property type="entry name" value="D-lyxose_isomer"/>
</dbReference>
<keyword evidence="4" id="KW-0413">Isomerase</keyword>
<gene>
    <name evidence="9" type="ORF">J2736_000274</name>
</gene>
<accession>A0ABU1NNN4</accession>
<protein>
    <recommendedName>
        <fullName evidence="8">D-lyxose ketol-isomerase</fullName>
        <ecNumber evidence="8">5.3.1.15</ecNumber>
    </recommendedName>
</protein>
<evidence type="ECO:0000256" key="2">
    <source>
        <dbReference type="ARBA" id="ARBA00022723"/>
    </source>
</evidence>
<dbReference type="InterPro" id="IPR014710">
    <property type="entry name" value="RmlC-like_jellyroll"/>
</dbReference>
<sequence length="182" mass="20447">MKRSEIGQAQLRAEQILTSLGIQLTQEEIARIEVADFGLGQLEVQGLELITYINTDRYCAKDLVLFPRQTCPEHLHPSIANEPGKMETFRCRAGVVYLYVEGDPAPEIAAIVPSGSEDSYTVMNEIVLHPGEQYTIEPGIKHWFQAGDDGAVISEFSSTSRDELDIFTDLRIQRMPRIHEDV</sequence>
<evidence type="ECO:0000256" key="6">
    <source>
        <dbReference type="ARBA" id="ARBA00044907"/>
    </source>
</evidence>
<comment type="cofactor">
    <cofactor evidence="1">
        <name>Mn(2+)</name>
        <dbReference type="ChEBI" id="CHEBI:29035"/>
    </cofactor>
</comment>
<dbReference type="RefSeq" id="WP_310222785.1">
    <property type="nucleotide sequence ID" value="NZ_JAVDSB010000001.1"/>
</dbReference>
<organism evidence="9 10">
    <name type="scientific">Paenibacillus qinlingensis</name>
    <dbReference type="NCBI Taxonomy" id="1837343"/>
    <lineage>
        <taxon>Bacteria</taxon>
        <taxon>Bacillati</taxon>
        <taxon>Bacillota</taxon>
        <taxon>Bacilli</taxon>
        <taxon>Bacillales</taxon>
        <taxon>Paenibacillaceae</taxon>
        <taxon>Paenibacillus</taxon>
    </lineage>
</organism>
<keyword evidence="3" id="KW-0464">Manganese</keyword>
<keyword evidence="10" id="KW-1185">Reference proteome</keyword>
<comment type="caution">
    <text evidence="9">The sequence shown here is derived from an EMBL/GenBank/DDBJ whole genome shotgun (WGS) entry which is preliminary data.</text>
</comment>
<keyword evidence="2" id="KW-0479">Metal-binding</keyword>
<evidence type="ECO:0000256" key="1">
    <source>
        <dbReference type="ARBA" id="ARBA00001936"/>
    </source>
</evidence>
<dbReference type="InterPro" id="IPR011051">
    <property type="entry name" value="RmlC_Cupin_sf"/>
</dbReference>
<evidence type="ECO:0000256" key="8">
    <source>
        <dbReference type="ARBA" id="ARBA00044972"/>
    </source>
</evidence>
<evidence type="ECO:0000256" key="5">
    <source>
        <dbReference type="ARBA" id="ARBA00023277"/>
    </source>
</evidence>
<dbReference type="CDD" id="cd20308">
    <property type="entry name" value="cupin_YdaE"/>
    <property type="match status" value="1"/>
</dbReference>
<dbReference type="Pfam" id="PF07385">
    <property type="entry name" value="Lyx_isomer"/>
    <property type="match status" value="1"/>
</dbReference>
<evidence type="ECO:0000256" key="7">
    <source>
        <dbReference type="ARBA" id="ARBA00044951"/>
    </source>
</evidence>
<comment type="similarity">
    <text evidence="7">Belongs to the D-lyxose ketol-isomerase family.</text>
</comment>
<evidence type="ECO:0000256" key="3">
    <source>
        <dbReference type="ARBA" id="ARBA00023211"/>
    </source>
</evidence>
<dbReference type="Gene3D" id="2.60.120.10">
    <property type="entry name" value="Jelly Rolls"/>
    <property type="match status" value="1"/>
</dbReference>
<reference evidence="9 10" key="1">
    <citation type="submission" date="2023-07" db="EMBL/GenBank/DDBJ databases">
        <title>Sorghum-associated microbial communities from plants grown in Nebraska, USA.</title>
        <authorList>
            <person name="Schachtman D."/>
        </authorList>
    </citation>
    <scope>NUCLEOTIDE SEQUENCE [LARGE SCALE GENOMIC DNA]</scope>
    <source>
        <strain evidence="9 10">CC258</strain>
    </source>
</reference>